<feature type="domain" description="N-acetyltransferase" evidence="1">
    <location>
        <begin position="6"/>
        <end position="175"/>
    </location>
</feature>
<dbReference type="Proteomes" id="UP000696294">
    <property type="component" value="Unassembled WGS sequence"/>
</dbReference>
<proteinExistence type="predicted"/>
<protein>
    <submittedName>
        <fullName evidence="2">GNAT family N-acetyltransferase</fullName>
    </submittedName>
</protein>
<dbReference type="PANTHER" id="PTHR43792:SF1">
    <property type="entry name" value="N-ACETYLTRANSFERASE DOMAIN-CONTAINING PROTEIN"/>
    <property type="match status" value="1"/>
</dbReference>
<evidence type="ECO:0000313" key="2">
    <source>
        <dbReference type="EMBL" id="NJP90775.1"/>
    </source>
</evidence>
<dbReference type="InterPro" id="IPR051531">
    <property type="entry name" value="N-acetyltransferase"/>
</dbReference>
<dbReference type="InterPro" id="IPR000182">
    <property type="entry name" value="GNAT_dom"/>
</dbReference>
<evidence type="ECO:0000259" key="1">
    <source>
        <dbReference type="PROSITE" id="PS51186"/>
    </source>
</evidence>
<keyword evidence="3" id="KW-1185">Reference proteome</keyword>
<dbReference type="InterPro" id="IPR016181">
    <property type="entry name" value="Acyl_CoA_acyltransferase"/>
</dbReference>
<dbReference type="EMBL" id="JAATEP010000009">
    <property type="protein sequence ID" value="NJP90775.1"/>
    <property type="molecule type" value="Genomic_DNA"/>
</dbReference>
<sequence>METERLIMRRWREADKEPFAAMNADPEVMEHFPAPLTRAQSDAMVDRIEEQFDRLGYGLWALEVRESGAFIGFTGLALQTFEAPFLPAVEIGWRLARPAWGHGYAIEAAGRAARYAFEEAGLDGIISMTAASNVRSQEVMRRLGMTRDPAEDFDHPRVPEGSPLRRHVLYRLKRP</sequence>
<organism evidence="2 3">
    <name type="scientific">Nonomuraea composti</name>
    <dbReference type="NCBI Taxonomy" id="2720023"/>
    <lineage>
        <taxon>Bacteria</taxon>
        <taxon>Bacillati</taxon>
        <taxon>Actinomycetota</taxon>
        <taxon>Actinomycetes</taxon>
        <taxon>Streptosporangiales</taxon>
        <taxon>Streptosporangiaceae</taxon>
        <taxon>Nonomuraea</taxon>
    </lineage>
</organism>
<dbReference type="PANTHER" id="PTHR43792">
    <property type="entry name" value="GNAT FAMILY, PUTATIVE (AFU_ORTHOLOGUE AFUA_3G00765)-RELATED-RELATED"/>
    <property type="match status" value="1"/>
</dbReference>
<dbReference type="PROSITE" id="PS51186">
    <property type="entry name" value="GNAT"/>
    <property type="match status" value="1"/>
</dbReference>
<dbReference type="Gene3D" id="3.40.630.30">
    <property type="match status" value="1"/>
</dbReference>
<comment type="caution">
    <text evidence="2">The sequence shown here is derived from an EMBL/GenBank/DDBJ whole genome shotgun (WGS) entry which is preliminary data.</text>
</comment>
<accession>A0ABX1AYU0</accession>
<gene>
    <name evidence="2" type="ORF">HCN51_15140</name>
</gene>
<reference evidence="2 3" key="1">
    <citation type="submission" date="2020-03" db="EMBL/GenBank/DDBJ databases">
        <title>WGS of actinomycetes isolated from Thailand.</title>
        <authorList>
            <person name="Thawai C."/>
        </authorList>
    </citation>
    <scope>NUCLEOTIDE SEQUENCE [LARGE SCALE GENOMIC DNA]</scope>
    <source>
        <strain evidence="2 3">FMUSA5-5</strain>
    </source>
</reference>
<evidence type="ECO:0000313" key="3">
    <source>
        <dbReference type="Proteomes" id="UP000696294"/>
    </source>
</evidence>
<dbReference type="SUPFAM" id="SSF55729">
    <property type="entry name" value="Acyl-CoA N-acyltransferases (Nat)"/>
    <property type="match status" value="1"/>
</dbReference>
<dbReference type="RefSeq" id="WP_168010255.1">
    <property type="nucleotide sequence ID" value="NZ_JAATEP010000009.1"/>
</dbReference>
<name>A0ABX1AYU0_9ACTN</name>
<dbReference type="Pfam" id="PF13302">
    <property type="entry name" value="Acetyltransf_3"/>
    <property type="match status" value="1"/>
</dbReference>